<dbReference type="InterPro" id="IPR036378">
    <property type="entry name" value="FAS1_dom_sf"/>
</dbReference>
<evidence type="ECO:0000313" key="3">
    <source>
        <dbReference type="Proteomes" id="UP000786811"/>
    </source>
</evidence>
<evidence type="ECO:0000313" key="2">
    <source>
        <dbReference type="EMBL" id="CAG5076040.1"/>
    </source>
</evidence>
<dbReference type="Pfam" id="PF02469">
    <property type="entry name" value="Fasciclin"/>
    <property type="match status" value="1"/>
</dbReference>
<organism evidence="2 3">
    <name type="scientific">Cotesia congregata</name>
    <name type="common">Parasitoid wasp</name>
    <name type="synonym">Apanteles congregatus</name>
    <dbReference type="NCBI Taxonomy" id="51543"/>
    <lineage>
        <taxon>Eukaryota</taxon>
        <taxon>Metazoa</taxon>
        <taxon>Ecdysozoa</taxon>
        <taxon>Arthropoda</taxon>
        <taxon>Hexapoda</taxon>
        <taxon>Insecta</taxon>
        <taxon>Pterygota</taxon>
        <taxon>Neoptera</taxon>
        <taxon>Endopterygota</taxon>
        <taxon>Hymenoptera</taxon>
        <taxon>Apocrita</taxon>
        <taxon>Ichneumonoidea</taxon>
        <taxon>Braconidae</taxon>
        <taxon>Microgastrinae</taxon>
        <taxon>Cotesia</taxon>
    </lineage>
</organism>
<dbReference type="InterPro" id="IPR000782">
    <property type="entry name" value="FAS1_domain"/>
</dbReference>
<accession>A0A8J2EHU8</accession>
<comment type="caution">
    <text evidence="2">The sequence shown here is derived from an EMBL/GenBank/DDBJ whole genome shotgun (WGS) entry which is preliminary data.</text>
</comment>
<dbReference type="EMBL" id="CAJNRD030001116">
    <property type="protein sequence ID" value="CAG5076040.1"/>
    <property type="molecule type" value="Genomic_DNA"/>
</dbReference>
<keyword evidence="3" id="KW-1185">Reference proteome</keyword>
<dbReference type="SUPFAM" id="SSF82153">
    <property type="entry name" value="FAS1 domain"/>
    <property type="match status" value="1"/>
</dbReference>
<reference evidence="2" key="1">
    <citation type="submission" date="2021-04" db="EMBL/GenBank/DDBJ databases">
        <authorList>
            <person name="Chebbi M.A.C M."/>
        </authorList>
    </citation>
    <scope>NUCLEOTIDE SEQUENCE</scope>
</reference>
<evidence type="ECO:0000259" key="1">
    <source>
        <dbReference type="Pfam" id="PF02469"/>
    </source>
</evidence>
<proteinExistence type="predicted"/>
<gene>
    <name evidence="2" type="ORF">HICCMSTLAB_LOCUS2021</name>
</gene>
<dbReference type="AlphaFoldDB" id="A0A8J2EHU8"/>
<protein>
    <submittedName>
        <fullName evidence="2">Similar to FAS1: Fasciclin-1 (Schistocerca americana)</fullName>
    </submittedName>
</protein>
<feature type="domain" description="FAS1" evidence="1">
    <location>
        <begin position="51"/>
        <end position="82"/>
    </location>
</feature>
<dbReference type="Gene3D" id="2.30.180.10">
    <property type="entry name" value="FAS1 domain"/>
    <property type="match status" value="1"/>
</dbReference>
<dbReference type="OrthoDB" id="7700931at2759"/>
<dbReference type="Proteomes" id="UP000786811">
    <property type="component" value="Unassembled WGS sequence"/>
</dbReference>
<sequence>MAELKKLTGNESVMLAPIRDQLKLRVREYDGNDQKYDENAIHLPSSNNYGYQIEWMGKWIRVYRPDVACTNGIIHVIDDVLLMPEDVTVSGASLLTITPHILTIIFAKWFL</sequence>
<name>A0A8J2EHU8_COTCN</name>